<organism evidence="4 5">
    <name type="scientific">Actinoplanes palleronii</name>
    <dbReference type="NCBI Taxonomy" id="113570"/>
    <lineage>
        <taxon>Bacteria</taxon>
        <taxon>Bacillati</taxon>
        <taxon>Actinomycetota</taxon>
        <taxon>Actinomycetes</taxon>
        <taxon>Micromonosporales</taxon>
        <taxon>Micromonosporaceae</taxon>
        <taxon>Actinoplanes</taxon>
    </lineage>
</organism>
<protein>
    <submittedName>
        <fullName evidence="4">Response regulator</fullName>
    </submittedName>
</protein>
<dbReference type="InterPro" id="IPR011006">
    <property type="entry name" value="CheY-like_superfamily"/>
</dbReference>
<evidence type="ECO:0000256" key="1">
    <source>
        <dbReference type="ARBA" id="ARBA00022553"/>
    </source>
</evidence>
<feature type="modified residue" description="4-aspartylphosphate" evidence="2">
    <location>
        <position position="52"/>
    </location>
</feature>
<feature type="domain" description="Response regulatory" evidence="3">
    <location>
        <begin position="3"/>
        <end position="112"/>
    </location>
</feature>
<dbReference type="PANTHER" id="PTHR44591:SF3">
    <property type="entry name" value="RESPONSE REGULATORY DOMAIN-CONTAINING PROTEIN"/>
    <property type="match status" value="1"/>
</dbReference>
<dbReference type="Proteomes" id="UP000624709">
    <property type="component" value="Unassembled WGS sequence"/>
</dbReference>
<comment type="caution">
    <text evidence="4">The sequence shown here is derived from an EMBL/GenBank/DDBJ whole genome shotgun (WGS) entry which is preliminary data.</text>
</comment>
<keyword evidence="1 2" id="KW-0597">Phosphoprotein</keyword>
<evidence type="ECO:0000256" key="2">
    <source>
        <dbReference type="PROSITE-ProRule" id="PRU00169"/>
    </source>
</evidence>
<dbReference type="EMBL" id="BOMS01000126">
    <property type="protein sequence ID" value="GIE71483.1"/>
    <property type="molecule type" value="Genomic_DNA"/>
</dbReference>
<dbReference type="Pfam" id="PF00072">
    <property type="entry name" value="Response_reg"/>
    <property type="match status" value="1"/>
</dbReference>
<evidence type="ECO:0000313" key="4">
    <source>
        <dbReference type="EMBL" id="GIE71483.1"/>
    </source>
</evidence>
<reference evidence="4 5" key="1">
    <citation type="submission" date="2021-01" db="EMBL/GenBank/DDBJ databases">
        <title>Whole genome shotgun sequence of Actinoplanes palleronii NBRC 14916.</title>
        <authorList>
            <person name="Komaki H."/>
            <person name="Tamura T."/>
        </authorList>
    </citation>
    <scope>NUCLEOTIDE SEQUENCE [LARGE SCALE GENOMIC DNA]</scope>
    <source>
        <strain evidence="4 5">NBRC 14916</strain>
    </source>
</reference>
<dbReference type="PANTHER" id="PTHR44591">
    <property type="entry name" value="STRESS RESPONSE REGULATOR PROTEIN 1"/>
    <property type="match status" value="1"/>
</dbReference>
<sequence length="119" mass="12782">MSKVLVVDDEPDIRFMHRRILAKAGHEVTEAGDGAMALAAVRAWAPDLVITDMMMPIMSGVELIRRLREDPATAMIPVLSVSGDSQLAGQADMVLSKPCLTASLLAAVEELLLKGRGTR</sequence>
<name>A0ABQ4BLC4_9ACTN</name>
<dbReference type="SMART" id="SM00448">
    <property type="entry name" value="REC"/>
    <property type="match status" value="1"/>
</dbReference>
<dbReference type="PROSITE" id="PS50110">
    <property type="entry name" value="RESPONSE_REGULATORY"/>
    <property type="match status" value="1"/>
</dbReference>
<dbReference type="Gene3D" id="3.40.50.2300">
    <property type="match status" value="1"/>
</dbReference>
<evidence type="ECO:0000259" key="3">
    <source>
        <dbReference type="PROSITE" id="PS50110"/>
    </source>
</evidence>
<accession>A0ABQ4BLC4</accession>
<proteinExistence type="predicted"/>
<dbReference type="SUPFAM" id="SSF52172">
    <property type="entry name" value="CheY-like"/>
    <property type="match status" value="1"/>
</dbReference>
<dbReference type="InterPro" id="IPR050595">
    <property type="entry name" value="Bact_response_regulator"/>
</dbReference>
<keyword evidence="5" id="KW-1185">Reference proteome</keyword>
<dbReference type="InterPro" id="IPR001789">
    <property type="entry name" value="Sig_transdc_resp-reg_receiver"/>
</dbReference>
<dbReference type="CDD" id="cd17574">
    <property type="entry name" value="REC_OmpR"/>
    <property type="match status" value="1"/>
</dbReference>
<dbReference type="RefSeq" id="WP_203829334.1">
    <property type="nucleotide sequence ID" value="NZ_BAAATY010000023.1"/>
</dbReference>
<evidence type="ECO:0000313" key="5">
    <source>
        <dbReference type="Proteomes" id="UP000624709"/>
    </source>
</evidence>
<gene>
    <name evidence="4" type="primary">cheY_2</name>
    <name evidence="4" type="ORF">Apa02nite_075910</name>
</gene>